<feature type="compositionally biased region" description="Low complexity" evidence="1">
    <location>
        <begin position="341"/>
        <end position="352"/>
    </location>
</feature>
<feature type="region of interest" description="Disordered" evidence="1">
    <location>
        <begin position="228"/>
        <end position="520"/>
    </location>
</feature>
<feature type="region of interest" description="Disordered" evidence="1">
    <location>
        <begin position="589"/>
        <end position="615"/>
    </location>
</feature>
<feature type="region of interest" description="Disordered" evidence="1">
    <location>
        <begin position="25"/>
        <end position="187"/>
    </location>
</feature>
<feature type="compositionally biased region" description="Acidic residues" evidence="1">
    <location>
        <begin position="146"/>
        <end position="160"/>
    </location>
</feature>
<feature type="compositionally biased region" description="Basic and acidic residues" evidence="1">
    <location>
        <begin position="471"/>
        <end position="485"/>
    </location>
</feature>
<feature type="compositionally biased region" description="Low complexity" evidence="1">
    <location>
        <begin position="593"/>
        <end position="610"/>
    </location>
</feature>
<feature type="region of interest" description="Disordered" evidence="1">
    <location>
        <begin position="861"/>
        <end position="884"/>
    </location>
</feature>
<dbReference type="EMBL" id="SGPL01000235">
    <property type="protein sequence ID" value="THH15007.1"/>
    <property type="molecule type" value="Genomic_DNA"/>
</dbReference>
<sequence>MTSVTPNHTAVVSENWDDDFEFQTANDTKQPVGDFRDIPSTRASPSRRLRSNIIIDDTTMSSTFRQNGAEPGPSTPPRRNVLLPTENWDADFEDTVESPVRRNGESSRAHRNPPRLPRTSHDTENWDDDFDIDKGNSPPRDATWESSDEDDGLGFADQEEDRTVTARSRRTGIPKQFPPPRVPPFPSSLLQEPFPGSPTMSMFSIPSGHDSVAHSYASHVPLRAGNSSALAMLPPSPPIHKERRRLRKKSRPPDNTLFELLDRDRDGPPPVPSPPHPPPTEISMTPPDHPATKTPLLSRIGSVKKWGTRRKRASTDPSEVILNEVDTTQRPPSSMSHTHAHANSPSSSSKHSGWFFRSGGDGADTPGSPSSPNAAELRHEKSIDRLKAFSTAIDSPNHAGKKPTQQLGFHPAGSRGSTPDRTPPPSPSVSRRPTSMQVPPGKPIFPRHASHGAMTLGRSTSRSTFSTSTDDLAKHGREREKEGHRGFMGGIRRISLVSGQKKHQRTKSTAGEEHEGVPPTPAVVIPELPVIAGQIPSDQLLPPIELEPPSPSKVVNGNLPYRTEPMTIPPRIESALPRSSIEISASLPPPSVVSPFSSPSRLSTSPHSASLGRSTQLPNTVATGTIVPRRNSLGDLKIPARISQAQIGLKRDLGMVREFAASVDKLKELVSQYQFLAHEVQAIIMKSTSRPPSRTKSPAFSLSRHHGRARSNTNPVSASDSQNHIATSFHAIDVKYKISWECAELLIELGGGNPAPVSPPSSTTFTSGTESADAASNRLGRERAITLAGDEPKPSPLSTSSAGSPSLGWRASTGRNDLSQRQLSLLRDMLNNPDSSAALIPEETLVNRNWRWGDAMSSTVTLPSEESAHHSSSSKKRRSSRLGMSGLRDMLRSITRGHDHQHGNAAALQTSSASASTGSSLDGHDHLRPPSRPGHSLQRRRSKTSVGLTSTSPARATSPFSTSASFAHKSSPRRPSLTSIFRFAQKNKTISADSSHTAEVPKGTLHSSSSGSDFCGRSMEEEEDWDHLESTEELDAAAKALGLGKDGNATVRGRKAHSPYLSDVPTTPKKTATASHSSISLWTESSTTPVHSIPLQSLSRPMRLSNVEESTEFNLRGGRVNDKTIAGKSRSLVPSASIHRQRSARRPGNMSGSVRSAPPSSFAAGFGTGEGADPKLAMTPENIRPLLENAREVHAQCMKCLEEMRLLLAASAS</sequence>
<keyword evidence="3" id="KW-1185">Reference proteome</keyword>
<feature type="compositionally biased region" description="Basic residues" evidence="1">
    <location>
        <begin position="241"/>
        <end position="250"/>
    </location>
</feature>
<feature type="region of interest" description="Disordered" evidence="1">
    <location>
        <begin position="754"/>
        <end position="814"/>
    </location>
</feature>
<comment type="caution">
    <text evidence="2">The sequence shown here is derived from an EMBL/GenBank/DDBJ whole genome shotgun (WGS) entry which is preliminary data.</text>
</comment>
<feature type="compositionally biased region" description="Basic and acidic residues" evidence="1">
    <location>
        <begin position="99"/>
        <end position="108"/>
    </location>
</feature>
<accession>A0A4S4LSN5</accession>
<feature type="compositionally biased region" description="Low complexity" evidence="1">
    <location>
        <begin position="458"/>
        <end position="469"/>
    </location>
</feature>
<feature type="compositionally biased region" description="Low complexity" evidence="1">
    <location>
        <begin position="688"/>
        <end position="698"/>
    </location>
</feature>
<feature type="compositionally biased region" description="Pro residues" evidence="1">
    <location>
        <begin position="268"/>
        <end position="280"/>
    </location>
</feature>
<reference evidence="2 3" key="1">
    <citation type="submission" date="2019-02" db="EMBL/GenBank/DDBJ databases">
        <title>Genome sequencing of the rare red list fungi Bondarzewia mesenterica.</title>
        <authorList>
            <person name="Buettner E."/>
            <person name="Kellner H."/>
        </authorList>
    </citation>
    <scope>NUCLEOTIDE SEQUENCE [LARGE SCALE GENOMIC DNA]</scope>
    <source>
        <strain evidence="2 3">DSM 108281</strain>
    </source>
</reference>
<feature type="compositionally biased region" description="Low complexity" evidence="1">
    <location>
        <begin position="949"/>
        <end position="967"/>
    </location>
</feature>
<proteinExistence type="predicted"/>
<dbReference type="AlphaFoldDB" id="A0A4S4LSN5"/>
<name>A0A4S4LSN5_9AGAM</name>
<dbReference type="Proteomes" id="UP000310158">
    <property type="component" value="Unassembled WGS sequence"/>
</dbReference>
<feature type="compositionally biased region" description="Low complexity" evidence="1">
    <location>
        <begin position="760"/>
        <end position="769"/>
    </location>
</feature>
<feature type="region of interest" description="Disordered" evidence="1">
    <location>
        <begin position="1045"/>
        <end position="1072"/>
    </location>
</feature>
<feature type="compositionally biased region" description="Basic and acidic residues" evidence="1">
    <location>
        <begin position="376"/>
        <end position="387"/>
    </location>
</feature>
<feature type="region of interest" description="Disordered" evidence="1">
    <location>
        <begin position="991"/>
        <end position="1027"/>
    </location>
</feature>
<feature type="compositionally biased region" description="Polar residues" evidence="1">
    <location>
        <begin position="325"/>
        <end position="335"/>
    </location>
</feature>
<evidence type="ECO:0000256" key="1">
    <source>
        <dbReference type="SAM" id="MobiDB-lite"/>
    </source>
</evidence>
<feature type="region of interest" description="Disordered" evidence="1">
    <location>
        <begin position="1131"/>
        <end position="1175"/>
    </location>
</feature>
<evidence type="ECO:0000313" key="3">
    <source>
        <dbReference type="Proteomes" id="UP000310158"/>
    </source>
</evidence>
<feature type="region of interest" description="Disordered" evidence="1">
    <location>
        <begin position="688"/>
        <end position="721"/>
    </location>
</feature>
<protein>
    <submittedName>
        <fullName evidence="2">Uncharacterized protein</fullName>
    </submittedName>
</protein>
<gene>
    <name evidence="2" type="ORF">EW146_g5406</name>
</gene>
<feature type="compositionally biased region" description="Low complexity" evidence="1">
    <location>
        <begin position="796"/>
        <end position="808"/>
    </location>
</feature>
<evidence type="ECO:0000313" key="2">
    <source>
        <dbReference type="EMBL" id="THH15007.1"/>
    </source>
</evidence>
<feature type="compositionally biased region" description="Pro residues" evidence="1">
    <location>
        <begin position="176"/>
        <end position="186"/>
    </location>
</feature>
<feature type="compositionally biased region" description="Polar residues" evidence="1">
    <location>
        <begin position="710"/>
        <end position="721"/>
    </location>
</feature>
<feature type="region of interest" description="Disordered" evidence="1">
    <location>
        <begin position="898"/>
        <end position="974"/>
    </location>
</feature>
<dbReference type="OrthoDB" id="2554322at2759"/>
<organism evidence="2 3">
    <name type="scientific">Bondarzewia mesenterica</name>
    <dbReference type="NCBI Taxonomy" id="1095465"/>
    <lineage>
        <taxon>Eukaryota</taxon>
        <taxon>Fungi</taxon>
        <taxon>Dikarya</taxon>
        <taxon>Basidiomycota</taxon>
        <taxon>Agaricomycotina</taxon>
        <taxon>Agaricomycetes</taxon>
        <taxon>Russulales</taxon>
        <taxon>Bondarzewiaceae</taxon>
        <taxon>Bondarzewia</taxon>
    </lineage>
</organism>
<feature type="compositionally biased region" description="Low complexity" evidence="1">
    <location>
        <begin position="905"/>
        <end position="921"/>
    </location>
</feature>